<protein>
    <submittedName>
        <fullName evidence="2">Uncharacterized protein</fullName>
    </submittedName>
</protein>
<organism evidence="2 3">
    <name type="scientific">Rhizopogon vinicolor AM-OR11-026</name>
    <dbReference type="NCBI Taxonomy" id="1314800"/>
    <lineage>
        <taxon>Eukaryota</taxon>
        <taxon>Fungi</taxon>
        <taxon>Dikarya</taxon>
        <taxon>Basidiomycota</taxon>
        <taxon>Agaricomycotina</taxon>
        <taxon>Agaricomycetes</taxon>
        <taxon>Agaricomycetidae</taxon>
        <taxon>Boletales</taxon>
        <taxon>Suillineae</taxon>
        <taxon>Rhizopogonaceae</taxon>
        <taxon>Rhizopogon</taxon>
    </lineage>
</organism>
<accession>A0A1B7NEA5</accession>
<feature type="compositionally biased region" description="Gly residues" evidence="1">
    <location>
        <begin position="161"/>
        <end position="170"/>
    </location>
</feature>
<reference evidence="2 3" key="1">
    <citation type="submission" date="2016-06" db="EMBL/GenBank/DDBJ databases">
        <title>Comparative genomics of the ectomycorrhizal sister species Rhizopogon vinicolor and Rhizopogon vesiculosus (Basidiomycota: Boletales) reveals a divergence of the mating type B locus.</title>
        <authorList>
            <consortium name="DOE Joint Genome Institute"/>
            <person name="Mujic A.B."/>
            <person name="Kuo A."/>
            <person name="Tritt A."/>
            <person name="Lipzen A."/>
            <person name="Chen C."/>
            <person name="Johnson J."/>
            <person name="Sharma A."/>
            <person name="Barry K."/>
            <person name="Grigoriev I.V."/>
            <person name="Spatafora J.W."/>
        </authorList>
    </citation>
    <scope>NUCLEOTIDE SEQUENCE [LARGE SCALE GENOMIC DNA]</scope>
    <source>
        <strain evidence="2 3">AM-OR11-026</strain>
    </source>
</reference>
<name>A0A1B7NEA5_9AGAM</name>
<feature type="compositionally biased region" description="Basic and acidic residues" evidence="1">
    <location>
        <begin position="150"/>
        <end position="160"/>
    </location>
</feature>
<dbReference type="AlphaFoldDB" id="A0A1B7NEA5"/>
<dbReference type="OrthoDB" id="3355886at2759"/>
<dbReference type="InParanoid" id="A0A1B7NEA5"/>
<evidence type="ECO:0000313" key="2">
    <source>
        <dbReference type="EMBL" id="OAX43129.1"/>
    </source>
</evidence>
<feature type="compositionally biased region" description="Polar residues" evidence="1">
    <location>
        <begin position="70"/>
        <end position="81"/>
    </location>
</feature>
<gene>
    <name evidence="2" type="ORF">K503DRAFT_766113</name>
</gene>
<feature type="region of interest" description="Disordered" evidence="1">
    <location>
        <begin position="141"/>
        <end position="205"/>
    </location>
</feature>
<keyword evidence="3" id="KW-1185">Reference proteome</keyword>
<evidence type="ECO:0000256" key="1">
    <source>
        <dbReference type="SAM" id="MobiDB-lite"/>
    </source>
</evidence>
<feature type="region of interest" description="Disordered" evidence="1">
    <location>
        <begin position="45"/>
        <end position="81"/>
    </location>
</feature>
<evidence type="ECO:0000313" key="3">
    <source>
        <dbReference type="Proteomes" id="UP000092154"/>
    </source>
</evidence>
<proteinExistence type="predicted"/>
<dbReference type="Proteomes" id="UP000092154">
    <property type="component" value="Unassembled WGS sequence"/>
</dbReference>
<sequence length="205" mass="22038">MSNVHRFFSRHGRTLSQSSKVRPYALERSFHSPFIVLNNSPLTSSPSSIANVSPMSSPLYEKQHEHSPEPQVSSSGTRTYVVSEPDPTNTPYAVPSGAYPTSVPYVNYKSIEAPNPEGKHSSTSTSLPHYYTTRAVPRNAAGVGESAAGRYREAPGDMGRRGGSYGGLGLMDGSSTHQGAAELPDRNPSPDSDAAARWSTGKERK</sequence>
<dbReference type="EMBL" id="KV448143">
    <property type="protein sequence ID" value="OAX43129.1"/>
    <property type="molecule type" value="Genomic_DNA"/>
</dbReference>